<dbReference type="InterPro" id="IPR006059">
    <property type="entry name" value="SBP"/>
</dbReference>
<feature type="signal peptide" evidence="1">
    <location>
        <begin position="1"/>
        <end position="21"/>
    </location>
</feature>
<gene>
    <name evidence="2" type="ORF">SAMN04488561_3249</name>
</gene>
<dbReference type="Gene3D" id="3.40.190.10">
    <property type="entry name" value="Periplasmic binding protein-like II"/>
    <property type="match status" value="1"/>
</dbReference>
<dbReference type="SUPFAM" id="SSF53850">
    <property type="entry name" value="Periplasmic binding protein-like II"/>
    <property type="match status" value="1"/>
</dbReference>
<dbReference type="STRING" id="561176.SAMN04488561_3249"/>
<dbReference type="AlphaFoldDB" id="A0A1H5MMU5"/>
<proteinExistence type="predicted"/>
<dbReference type="PANTHER" id="PTHR43649">
    <property type="entry name" value="ARABINOSE-BINDING PROTEIN-RELATED"/>
    <property type="match status" value="1"/>
</dbReference>
<evidence type="ECO:0000313" key="2">
    <source>
        <dbReference type="EMBL" id="SEE89951.1"/>
    </source>
</evidence>
<feature type="chain" id="PRO_5039170609" evidence="1">
    <location>
        <begin position="22"/>
        <end position="433"/>
    </location>
</feature>
<keyword evidence="1" id="KW-0732">Signal</keyword>
<dbReference type="Pfam" id="PF01547">
    <property type="entry name" value="SBP_bac_1"/>
    <property type="match status" value="1"/>
</dbReference>
<dbReference type="OrthoDB" id="1650177at2"/>
<dbReference type="PANTHER" id="PTHR43649:SF12">
    <property type="entry name" value="DIACETYLCHITOBIOSE BINDING PROTEIN DASA"/>
    <property type="match status" value="1"/>
</dbReference>
<dbReference type="Proteomes" id="UP000181980">
    <property type="component" value="Unassembled WGS sequence"/>
</dbReference>
<dbReference type="EMBL" id="FNUC01000003">
    <property type="protein sequence ID" value="SEE89951.1"/>
    <property type="molecule type" value="Genomic_DNA"/>
</dbReference>
<dbReference type="InterPro" id="IPR050490">
    <property type="entry name" value="Bact_solute-bd_prot1"/>
</dbReference>
<dbReference type="PROSITE" id="PS51257">
    <property type="entry name" value="PROKAR_LIPOPROTEIN"/>
    <property type="match status" value="1"/>
</dbReference>
<name>A0A1H5MMU5_9ACTN</name>
<reference evidence="3" key="1">
    <citation type="submission" date="2016-10" db="EMBL/GenBank/DDBJ databases">
        <authorList>
            <person name="Varghese N."/>
            <person name="Submissions S."/>
        </authorList>
    </citation>
    <scope>NUCLEOTIDE SEQUENCE [LARGE SCALE GENOMIC DNA]</scope>
    <source>
        <strain evidence="3">DSM 45237</strain>
    </source>
</reference>
<protein>
    <submittedName>
        <fullName evidence="2">Carbohydrate ABC transporter substrate-binding protein, CUT1 family</fullName>
    </submittedName>
</protein>
<dbReference type="RefSeq" id="WP_069111697.1">
    <property type="nucleotide sequence ID" value="NZ_FNUC01000003.1"/>
</dbReference>
<evidence type="ECO:0000313" key="3">
    <source>
        <dbReference type="Proteomes" id="UP000181980"/>
    </source>
</evidence>
<keyword evidence="3" id="KW-1185">Reference proteome</keyword>
<sequence>MGTSRILPAAAALGAGLLVLAGCGGSSTDGSGGGGDGEVTLTFANADPAETWATAIEGFEEQHPDITVKQLNIPYAQYTSTINQRMGAGGDGIDLMVVDAGGAVLDWNNRGYLADLSALRDDAVAAAVSESMVTAREVDGKLLAIAPWTTSQFLYYNTDVLAAAGVEPPSGDPASPWTYEQLTEAARTVQSAGAAEYPLLFDQWDTYYQLQMMGVSAGGGDGIDADGVVDFSGDGWQRALTWYHGLFEDGLSPRGITNDKNGALFQEGKGAFIISGPWGVSVANAGGINYGVAPAPYFEGGEPATSTDSWAVGISSKSENREAAEEFLRYLTIDAAGNAQAAEVAGITPTNKEAFAAYVDGVEASAGAATAGFGAILQYQLENNAVHRPAVVGYSVFEPGAGQLFSDIRNGSDPAERAAQADEEISAQIERLR</sequence>
<accession>A0A1H5MMU5</accession>
<evidence type="ECO:0000256" key="1">
    <source>
        <dbReference type="SAM" id="SignalP"/>
    </source>
</evidence>
<organism evidence="2 3">
    <name type="scientific">Jiangella alba</name>
    <dbReference type="NCBI Taxonomy" id="561176"/>
    <lineage>
        <taxon>Bacteria</taxon>
        <taxon>Bacillati</taxon>
        <taxon>Actinomycetota</taxon>
        <taxon>Actinomycetes</taxon>
        <taxon>Jiangellales</taxon>
        <taxon>Jiangellaceae</taxon>
        <taxon>Jiangella</taxon>
    </lineage>
</organism>